<dbReference type="EMBL" id="LIAE01007341">
    <property type="protein sequence ID" value="PAV79928.1"/>
    <property type="molecule type" value="Genomic_DNA"/>
</dbReference>
<dbReference type="Gene3D" id="3.40.50.2300">
    <property type="match status" value="1"/>
</dbReference>
<feature type="region of interest" description="Disordered" evidence="9">
    <location>
        <begin position="27"/>
        <end position="48"/>
    </location>
</feature>
<dbReference type="PANTHER" id="PTHR24060">
    <property type="entry name" value="METABOTROPIC GLUTAMATE RECEPTOR"/>
    <property type="match status" value="1"/>
</dbReference>
<evidence type="ECO:0000313" key="11">
    <source>
        <dbReference type="EMBL" id="PAV79928.1"/>
    </source>
</evidence>
<dbReference type="PROSITE" id="PS00979">
    <property type="entry name" value="G_PROTEIN_RECEP_F3_1"/>
    <property type="match status" value="1"/>
</dbReference>
<dbReference type="OrthoDB" id="5850189at2759"/>
<keyword evidence="7" id="KW-0325">Glycoprotein</keyword>
<keyword evidence="5" id="KW-0297">G-protein coupled receptor</keyword>
<dbReference type="SUPFAM" id="SSF53822">
    <property type="entry name" value="Periplasmic binding protein-like I"/>
    <property type="match status" value="1"/>
</dbReference>
<name>A0A2A2L182_9BILA</name>
<dbReference type="STRING" id="2018661.A0A2A2L182"/>
<evidence type="ECO:0000256" key="7">
    <source>
        <dbReference type="ARBA" id="ARBA00023180"/>
    </source>
</evidence>
<protein>
    <recommendedName>
        <fullName evidence="10">Receptor ligand binding region domain-containing protein</fullName>
    </recommendedName>
</protein>
<comment type="caution">
    <text evidence="11">The sequence shown here is derived from an EMBL/GenBank/DDBJ whole genome shotgun (WGS) entry which is preliminary data.</text>
</comment>
<dbReference type="GO" id="GO:0005886">
    <property type="term" value="C:plasma membrane"/>
    <property type="evidence" value="ECO:0007669"/>
    <property type="project" value="UniProtKB-SubCell"/>
</dbReference>
<evidence type="ECO:0000256" key="4">
    <source>
        <dbReference type="ARBA" id="ARBA00022989"/>
    </source>
</evidence>
<evidence type="ECO:0000256" key="3">
    <source>
        <dbReference type="ARBA" id="ARBA00022692"/>
    </source>
</evidence>
<keyword evidence="8" id="KW-0807">Transducer</keyword>
<keyword evidence="6" id="KW-0472">Membrane</keyword>
<dbReference type="InterPro" id="IPR001828">
    <property type="entry name" value="ANF_lig-bd_rcpt"/>
</dbReference>
<keyword evidence="5" id="KW-0675">Receptor</keyword>
<organism evidence="11 12">
    <name type="scientific">Diploscapter pachys</name>
    <dbReference type="NCBI Taxonomy" id="2018661"/>
    <lineage>
        <taxon>Eukaryota</taxon>
        <taxon>Metazoa</taxon>
        <taxon>Ecdysozoa</taxon>
        <taxon>Nematoda</taxon>
        <taxon>Chromadorea</taxon>
        <taxon>Rhabditida</taxon>
        <taxon>Rhabditina</taxon>
        <taxon>Rhabditomorpha</taxon>
        <taxon>Rhabditoidea</taxon>
        <taxon>Rhabditidae</taxon>
        <taxon>Diploscapter</taxon>
    </lineage>
</organism>
<evidence type="ECO:0000256" key="2">
    <source>
        <dbReference type="ARBA" id="ARBA00022475"/>
    </source>
</evidence>
<accession>A0A2A2L182</accession>
<comment type="subcellular location">
    <subcellularLocation>
        <location evidence="1">Cell membrane</location>
        <topology evidence="1">Multi-pass membrane protein</topology>
    </subcellularLocation>
</comment>
<evidence type="ECO:0000256" key="5">
    <source>
        <dbReference type="ARBA" id="ARBA00023040"/>
    </source>
</evidence>
<evidence type="ECO:0000256" key="8">
    <source>
        <dbReference type="ARBA" id="ARBA00023224"/>
    </source>
</evidence>
<reference evidence="11 12" key="1">
    <citation type="journal article" date="2017" name="Curr. Biol.">
        <title>Genome architecture and evolution of a unichromosomal asexual nematode.</title>
        <authorList>
            <person name="Fradin H."/>
            <person name="Zegar C."/>
            <person name="Gutwein M."/>
            <person name="Lucas J."/>
            <person name="Kovtun M."/>
            <person name="Corcoran D."/>
            <person name="Baugh L.R."/>
            <person name="Kiontke K."/>
            <person name="Gunsalus K."/>
            <person name="Fitch D.H."/>
            <person name="Piano F."/>
        </authorList>
    </citation>
    <scope>NUCLEOTIDE SEQUENCE [LARGE SCALE GENOMIC DNA]</scope>
    <source>
        <strain evidence="11">PF1309</strain>
    </source>
</reference>
<keyword evidence="4" id="KW-1133">Transmembrane helix</keyword>
<keyword evidence="12" id="KW-1185">Reference proteome</keyword>
<keyword evidence="2" id="KW-1003">Cell membrane</keyword>
<dbReference type="Pfam" id="PF01094">
    <property type="entry name" value="ANF_receptor"/>
    <property type="match status" value="1"/>
</dbReference>
<proteinExistence type="predicted"/>
<evidence type="ECO:0000256" key="1">
    <source>
        <dbReference type="ARBA" id="ARBA00004651"/>
    </source>
</evidence>
<dbReference type="GO" id="GO:0004930">
    <property type="term" value="F:G protein-coupled receptor activity"/>
    <property type="evidence" value="ECO:0007669"/>
    <property type="project" value="UniProtKB-KW"/>
</dbReference>
<dbReference type="Proteomes" id="UP000218231">
    <property type="component" value="Unassembled WGS sequence"/>
</dbReference>
<evidence type="ECO:0000259" key="10">
    <source>
        <dbReference type="Pfam" id="PF01094"/>
    </source>
</evidence>
<dbReference type="AlphaFoldDB" id="A0A2A2L182"/>
<gene>
    <name evidence="11" type="ORF">WR25_11084</name>
</gene>
<dbReference type="InterPro" id="IPR050726">
    <property type="entry name" value="mGluR"/>
</dbReference>
<dbReference type="InterPro" id="IPR028082">
    <property type="entry name" value="Peripla_BP_I"/>
</dbReference>
<sequence>MYLVHQIRIPGDILLGGVFPVHTKVSNDEDPCGEISETRDNNPQQMSRDRKNVAAVVGGSYSSVSVQLANLLQLFRIAQVSPASTSSDLSDKSRFKFFARMASESWDRNNAKYTEGVKQLAAEGAIVLMLSSQKVPDFNEV</sequence>
<feature type="domain" description="Receptor ligand binding region" evidence="10">
    <location>
        <begin position="50"/>
        <end position="103"/>
    </location>
</feature>
<evidence type="ECO:0000313" key="12">
    <source>
        <dbReference type="Proteomes" id="UP000218231"/>
    </source>
</evidence>
<evidence type="ECO:0000256" key="9">
    <source>
        <dbReference type="SAM" id="MobiDB-lite"/>
    </source>
</evidence>
<dbReference type="InterPro" id="IPR017979">
    <property type="entry name" value="GPCR_3_CS"/>
</dbReference>
<evidence type="ECO:0000256" key="6">
    <source>
        <dbReference type="ARBA" id="ARBA00023136"/>
    </source>
</evidence>
<keyword evidence="3" id="KW-0812">Transmembrane</keyword>